<dbReference type="Pfam" id="PF00082">
    <property type="entry name" value="Peptidase_S8"/>
    <property type="match status" value="1"/>
</dbReference>
<dbReference type="Gene3D" id="3.40.50.200">
    <property type="entry name" value="Peptidase S8/S53 domain"/>
    <property type="match status" value="1"/>
</dbReference>
<comment type="caution">
    <text evidence="2">The sequence shown here is derived from an EMBL/GenBank/DDBJ whole genome shotgun (WGS) entry which is preliminary data.</text>
</comment>
<sequence>MGGSTYTGKTSAATAHVAGVVALMLEVNPDLTPG</sequence>
<feature type="non-terminal residue" evidence="2">
    <location>
        <position position="34"/>
    </location>
</feature>
<dbReference type="GO" id="GO:0004252">
    <property type="term" value="F:serine-type endopeptidase activity"/>
    <property type="evidence" value="ECO:0007669"/>
    <property type="project" value="InterPro"/>
</dbReference>
<dbReference type="AlphaFoldDB" id="X1GN53"/>
<dbReference type="GO" id="GO:0006508">
    <property type="term" value="P:proteolysis"/>
    <property type="evidence" value="ECO:0007669"/>
    <property type="project" value="InterPro"/>
</dbReference>
<reference evidence="2" key="1">
    <citation type="journal article" date="2014" name="Front. Microbiol.">
        <title>High frequency of phylogenetically diverse reductive dehalogenase-homologous genes in deep subseafloor sedimentary metagenomes.</title>
        <authorList>
            <person name="Kawai M."/>
            <person name="Futagami T."/>
            <person name="Toyoda A."/>
            <person name="Takaki Y."/>
            <person name="Nishi S."/>
            <person name="Hori S."/>
            <person name="Arai W."/>
            <person name="Tsubouchi T."/>
            <person name="Morono Y."/>
            <person name="Uchiyama I."/>
            <person name="Ito T."/>
            <person name="Fujiyama A."/>
            <person name="Inagaki F."/>
            <person name="Takami H."/>
        </authorList>
    </citation>
    <scope>NUCLEOTIDE SEQUENCE</scope>
    <source>
        <strain evidence="2">Expedition CK06-06</strain>
    </source>
</reference>
<dbReference type="SUPFAM" id="SSF52743">
    <property type="entry name" value="Subtilisin-like"/>
    <property type="match status" value="1"/>
</dbReference>
<dbReference type="PROSITE" id="PS51892">
    <property type="entry name" value="SUBTILASE"/>
    <property type="match status" value="1"/>
</dbReference>
<dbReference type="InterPro" id="IPR036852">
    <property type="entry name" value="Peptidase_S8/S53_dom_sf"/>
</dbReference>
<name>X1GN53_9ZZZZ</name>
<proteinExistence type="predicted"/>
<dbReference type="InterPro" id="IPR000209">
    <property type="entry name" value="Peptidase_S8/S53_dom"/>
</dbReference>
<evidence type="ECO:0000313" key="2">
    <source>
        <dbReference type="EMBL" id="GAH34433.1"/>
    </source>
</evidence>
<protein>
    <recommendedName>
        <fullName evidence="1">Peptidase S8/S53 domain-containing protein</fullName>
    </recommendedName>
</protein>
<feature type="domain" description="Peptidase S8/S53" evidence="1">
    <location>
        <begin position="8"/>
        <end position="33"/>
    </location>
</feature>
<organism evidence="2">
    <name type="scientific">marine sediment metagenome</name>
    <dbReference type="NCBI Taxonomy" id="412755"/>
    <lineage>
        <taxon>unclassified sequences</taxon>
        <taxon>metagenomes</taxon>
        <taxon>ecological metagenomes</taxon>
    </lineage>
</organism>
<accession>X1GN53</accession>
<evidence type="ECO:0000259" key="1">
    <source>
        <dbReference type="Pfam" id="PF00082"/>
    </source>
</evidence>
<dbReference type="EMBL" id="BARU01007932">
    <property type="protein sequence ID" value="GAH34433.1"/>
    <property type="molecule type" value="Genomic_DNA"/>
</dbReference>
<gene>
    <name evidence="2" type="ORF">S03H2_15588</name>
</gene>